<dbReference type="Proteomes" id="UP001557470">
    <property type="component" value="Unassembled WGS sequence"/>
</dbReference>
<evidence type="ECO:0000256" key="1">
    <source>
        <dbReference type="SAM" id="MobiDB-lite"/>
    </source>
</evidence>
<dbReference type="EMBL" id="JAGEUA010000388">
    <property type="protein sequence ID" value="KAL0961566.1"/>
    <property type="molecule type" value="Genomic_DNA"/>
</dbReference>
<evidence type="ECO:0000313" key="2">
    <source>
        <dbReference type="EMBL" id="KAL0961566.1"/>
    </source>
</evidence>
<proteinExistence type="predicted"/>
<dbReference type="AlphaFoldDB" id="A0ABD0WB46"/>
<evidence type="ECO:0000313" key="3">
    <source>
        <dbReference type="Proteomes" id="UP001557470"/>
    </source>
</evidence>
<gene>
    <name evidence="2" type="ORF">UPYG_G00355240</name>
</gene>
<keyword evidence="3" id="KW-1185">Reference proteome</keyword>
<reference evidence="2 3" key="1">
    <citation type="submission" date="2024-06" db="EMBL/GenBank/DDBJ databases">
        <authorList>
            <person name="Pan Q."/>
            <person name="Wen M."/>
            <person name="Jouanno E."/>
            <person name="Zahm M."/>
            <person name="Klopp C."/>
            <person name="Cabau C."/>
            <person name="Louis A."/>
            <person name="Berthelot C."/>
            <person name="Parey E."/>
            <person name="Roest Crollius H."/>
            <person name="Montfort J."/>
            <person name="Robinson-Rechavi M."/>
            <person name="Bouchez O."/>
            <person name="Lampietro C."/>
            <person name="Lopez Roques C."/>
            <person name="Donnadieu C."/>
            <person name="Postlethwait J."/>
            <person name="Bobe J."/>
            <person name="Verreycken H."/>
            <person name="Guiguen Y."/>
        </authorList>
    </citation>
    <scope>NUCLEOTIDE SEQUENCE [LARGE SCALE GENOMIC DNA]</scope>
    <source>
        <strain evidence="2">Up_M1</strain>
        <tissue evidence="2">Testis</tissue>
    </source>
</reference>
<feature type="region of interest" description="Disordered" evidence="1">
    <location>
        <begin position="74"/>
        <end position="94"/>
    </location>
</feature>
<comment type="caution">
    <text evidence="2">The sequence shown here is derived from an EMBL/GenBank/DDBJ whole genome shotgun (WGS) entry which is preliminary data.</text>
</comment>
<protein>
    <submittedName>
        <fullName evidence="2">Uncharacterized protein</fullName>
    </submittedName>
</protein>
<accession>A0ABD0WB46</accession>
<name>A0ABD0WB46_UMBPY</name>
<organism evidence="2 3">
    <name type="scientific">Umbra pygmaea</name>
    <name type="common">Eastern mudminnow</name>
    <dbReference type="NCBI Taxonomy" id="75934"/>
    <lineage>
        <taxon>Eukaryota</taxon>
        <taxon>Metazoa</taxon>
        <taxon>Chordata</taxon>
        <taxon>Craniata</taxon>
        <taxon>Vertebrata</taxon>
        <taxon>Euteleostomi</taxon>
        <taxon>Actinopterygii</taxon>
        <taxon>Neopterygii</taxon>
        <taxon>Teleostei</taxon>
        <taxon>Protacanthopterygii</taxon>
        <taxon>Esociformes</taxon>
        <taxon>Umbridae</taxon>
        <taxon>Umbra</taxon>
    </lineage>
</organism>
<sequence length="94" mass="10816">MDCSPVGWATPSTPRFIWSTRWRTSVLHVKNTWRKSRGRMRTILRTILQRAIRKNAATRDATDEAVQNQVTRYLKGAADRAGGRRRRGGPRDLP</sequence>